<organism evidence="2 3">
    <name type="scientific">Lederbergia citrea</name>
    <dbReference type="NCBI Taxonomy" id="2833581"/>
    <lineage>
        <taxon>Bacteria</taxon>
        <taxon>Bacillati</taxon>
        <taxon>Bacillota</taxon>
        <taxon>Bacilli</taxon>
        <taxon>Bacillales</taxon>
        <taxon>Bacillaceae</taxon>
        <taxon>Lederbergia</taxon>
    </lineage>
</organism>
<name>A0A942Z1V9_9BACI</name>
<gene>
    <name evidence="2" type="ORF">KHA91_03885</name>
</gene>
<dbReference type="RefSeq" id="WP_213096880.1">
    <property type="nucleotide sequence ID" value="NZ_JAGYPN010000001.1"/>
</dbReference>
<keyword evidence="1" id="KW-0732">Signal</keyword>
<dbReference type="PROSITE" id="PS51257">
    <property type="entry name" value="PROKAR_LIPOPROTEIN"/>
    <property type="match status" value="1"/>
</dbReference>
<keyword evidence="3" id="KW-1185">Reference proteome</keyword>
<comment type="caution">
    <text evidence="2">The sequence shown here is derived from an EMBL/GenBank/DDBJ whole genome shotgun (WGS) entry which is preliminary data.</text>
</comment>
<dbReference type="AlphaFoldDB" id="A0A942Z1V9"/>
<evidence type="ECO:0000256" key="1">
    <source>
        <dbReference type="SAM" id="SignalP"/>
    </source>
</evidence>
<reference evidence="2 3" key="1">
    <citation type="submission" date="2021-05" db="EMBL/GenBank/DDBJ databases">
        <title>Novel Bacillus species.</title>
        <authorList>
            <person name="Liu G."/>
        </authorList>
    </citation>
    <scope>NUCLEOTIDE SEQUENCE [LARGE SCALE GENOMIC DNA]</scope>
    <source>
        <strain evidence="2 3">FJAT-49682</strain>
    </source>
</reference>
<evidence type="ECO:0000313" key="2">
    <source>
        <dbReference type="EMBL" id="MBS4221893.1"/>
    </source>
</evidence>
<protein>
    <submittedName>
        <fullName evidence="2">DUF4830 domain-containing protein</fullName>
    </submittedName>
</protein>
<feature type="chain" id="PRO_5038012329" evidence="1">
    <location>
        <begin position="18"/>
        <end position="134"/>
    </location>
</feature>
<sequence length="134" mass="15495">MKMKMFLILLGILFVSACSREILNEEHKVYLSNKGWEIKKSIEVESNILDIPNEMLSNDGESGFTFLSEYLGEEVTQYVYELKEEDVEGKHLKAVIFEAEEKIIGGYGILPSWTPGRFNLDDKERLINEQMIKQ</sequence>
<accession>A0A942Z1V9</accession>
<dbReference type="Proteomes" id="UP000676456">
    <property type="component" value="Unassembled WGS sequence"/>
</dbReference>
<dbReference type="EMBL" id="JAGYPN010000001">
    <property type="protein sequence ID" value="MBS4221893.1"/>
    <property type="molecule type" value="Genomic_DNA"/>
</dbReference>
<evidence type="ECO:0000313" key="3">
    <source>
        <dbReference type="Proteomes" id="UP000676456"/>
    </source>
</evidence>
<feature type="signal peptide" evidence="1">
    <location>
        <begin position="1"/>
        <end position="17"/>
    </location>
</feature>
<proteinExistence type="predicted"/>